<sequence>MVNNSVSIGNYGRCEVMGGAINHEERVYKLQVSMTLLKYPFTSF</sequence>
<accession>A0AAV5K3E4</accession>
<proteinExistence type="predicted"/>
<organism evidence="1 2">
    <name type="scientific">Rubroshorea leprosula</name>
    <dbReference type="NCBI Taxonomy" id="152421"/>
    <lineage>
        <taxon>Eukaryota</taxon>
        <taxon>Viridiplantae</taxon>
        <taxon>Streptophyta</taxon>
        <taxon>Embryophyta</taxon>
        <taxon>Tracheophyta</taxon>
        <taxon>Spermatophyta</taxon>
        <taxon>Magnoliopsida</taxon>
        <taxon>eudicotyledons</taxon>
        <taxon>Gunneridae</taxon>
        <taxon>Pentapetalae</taxon>
        <taxon>rosids</taxon>
        <taxon>malvids</taxon>
        <taxon>Malvales</taxon>
        <taxon>Dipterocarpaceae</taxon>
        <taxon>Rubroshorea</taxon>
    </lineage>
</organism>
<gene>
    <name evidence="1" type="ORF">SLEP1_g31450</name>
</gene>
<protein>
    <submittedName>
        <fullName evidence="1">Uncharacterized protein</fullName>
    </submittedName>
</protein>
<evidence type="ECO:0000313" key="1">
    <source>
        <dbReference type="EMBL" id="GKV21474.1"/>
    </source>
</evidence>
<comment type="caution">
    <text evidence="1">The sequence shown here is derived from an EMBL/GenBank/DDBJ whole genome shotgun (WGS) entry which is preliminary data.</text>
</comment>
<name>A0AAV5K3E4_9ROSI</name>
<evidence type="ECO:0000313" key="2">
    <source>
        <dbReference type="Proteomes" id="UP001054252"/>
    </source>
</evidence>
<reference evidence="1 2" key="1">
    <citation type="journal article" date="2021" name="Commun. Biol.">
        <title>The genome of Shorea leprosula (Dipterocarpaceae) highlights the ecological relevance of drought in aseasonal tropical rainforests.</title>
        <authorList>
            <person name="Ng K.K.S."/>
            <person name="Kobayashi M.J."/>
            <person name="Fawcett J.A."/>
            <person name="Hatakeyama M."/>
            <person name="Paape T."/>
            <person name="Ng C.H."/>
            <person name="Ang C.C."/>
            <person name="Tnah L.H."/>
            <person name="Lee C.T."/>
            <person name="Nishiyama T."/>
            <person name="Sese J."/>
            <person name="O'Brien M.J."/>
            <person name="Copetti D."/>
            <person name="Mohd Noor M.I."/>
            <person name="Ong R.C."/>
            <person name="Putra M."/>
            <person name="Sireger I.Z."/>
            <person name="Indrioko S."/>
            <person name="Kosugi Y."/>
            <person name="Izuno A."/>
            <person name="Isagi Y."/>
            <person name="Lee S.L."/>
            <person name="Shimizu K.K."/>
        </authorList>
    </citation>
    <scope>NUCLEOTIDE SEQUENCE [LARGE SCALE GENOMIC DNA]</scope>
    <source>
        <strain evidence="1">214</strain>
    </source>
</reference>
<dbReference type="Proteomes" id="UP001054252">
    <property type="component" value="Unassembled WGS sequence"/>
</dbReference>
<keyword evidence="2" id="KW-1185">Reference proteome</keyword>
<dbReference type="AlphaFoldDB" id="A0AAV5K3E4"/>
<dbReference type="EMBL" id="BPVZ01000057">
    <property type="protein sequence ID" value="GKV21474.1"/>
    <property type="molecule type" value="Genomic_DNA"/>
</dbReference>